<feature type="domain" description="MoaB/Mog" evidence="12">
    <location>
        <begin position="193"/>
        <end position="330"/>
    </location>
</feature>
<keyword evidence="7 11" id="KW-0479">Metal-binding</keyword>
<dbReference type="Pfam" id="PF03454">
    <property type="entry name" value="MoeA_C"/>
    <property type="match status" value="1"/>
</dbReference>
<evidence type="ECO:0000313" key="13">
    <source>
        <dbReference type="EMBL" id="ANJ66139.1"/>
    </source>
</evidence>
<dbReference type="Proteomes" id="UP000078596">
    <property type="component" value="Chromosome"/>
</dbReference>
<dbReference type="SUPFAM" id="SSF63882">
    <property type="entry name" value="MoeA N-terminal region -like"/>
    <property type="match status" value="1"/>
</dbReference>
<evidence type="ECO:0000256" key="1">
    <source>
        <dbReference type="ARBA" id="ARBA00001946"/>
    </source>
</evidence>
<keyword evidence="5 11" id="KW-0500">Molybdenum</keyword>
<dbReference type="GO" id="GO:0005829">
    <property type="term" value="C:cytosol"/>
    <property type="evidence" value="ECO:0007669"/>
    <property type="project" value="TreeGrafter"/>
</dbReference>
<evidence type="ECO:0000256" key="6">
    <source>
        <dbReference type="ARBA" id="ARBA00022679"/>
    </source>
</evidence>
<dbReference type="PANTHER" id="PTHR10192:SF5">
    <property type="entry name" value="GEPHYRIN"/>
    <property type="match status" value="1"/>
</dbReference>
<dbReference type="Pfam" id="PF03453">
    <property type="entry name" value="MoeA_N"/>
    <property type="match status" value="1"/>
</dbReference>
<dbReference type="GO" id="GO:0046872">
    <property type="term" value="F:metal ion binding"/>
    <property type="evidence" value="ECO:0007669"/>
    <property type="project" value="UniProtKB-UniRule"/>
</dbReference>
<evidence type="ECO:0000256" key="8">
    <source>
        <dbReference type="ARBA" id="ARBA00022842"/>
    </source>
</evidence>
<dbReference type="SMART" id="SM00852">
    <property type="entry name" value="MoCF_biosynth"/>
    <property type="match status" value="1"/>
</dbReference>
<organism evidence="13 14">
    <name type="scientific">Halothiobacillus diazotrophicus</name>
    <dbReference type="NCBI Taxonomy" id="1860122"/>
    <lineage>
        <taxon>Bacteria</taxon>
        <taxon>Pseudomonadati</taxon>
        <taxon>Pseudomonadota</taxon>
        <taxon>Gammaproteobacteria</taxon>
        <taxon>Chromatiales</taxon>
        <taxon>Halothiobacillaceae</taxon>
        <taxon>Halothiobacillus</taxon>
    </lineage>
</organism>
<dbReference type="InterPro" id="IPR005110">
    <property type="entry name" value="MoeA_linker/N"/>
</dbReference>
<dbReference type="UniPathway" id="UPA00344"/>
<dbReference type="RefSeq" id="WP_066097847.1">
    <property type="nucleotide sequence ID" value="NZ_CP016027.1"/>
</dbReference>
<keyword evidence="6 11" id="KW-0808">Transferase</keyword>
<comment type="catalytic activity">
    <reaction evidence="10">
        <text>adenylyl-molybdopterin + molybdate = Mo-molybdopterin + AMP + H(+)</text>
        <dbReference type="Rhea" id="RHEA:35047"/>
        <dbReference type="ChEBI" id="CHEBI:15378"/>
        <dbReference type="ChEBI" id="CHEBI:36264"/>
        <dbReference type="ChEBI" id="CHEBI:62727"/>
        <dbReference type="ChEBI" id="CHEBI:71302"/>
        <dbReference type="ChEBI" id="CHEBI:456215"/>
        <dbReference type="EC" id="2.10.1.1"/>
    </reaction>
</comment>
<dbReference type="NCBIfam" id="TIGR00177">
    <property type="entry name" value="molyb_syn"/>
    <property type="match status" value="1"/>
</dbReference>
<name>A0A191ZE45_9GAMM</name>
<dbReference type="PANTHER" id="PTHR10192">
    <property type="entry name" value="MOLYBDOPTERIN BIOSYNTHESIS PROTEIN"/>
    <property type="match status" value="1"/>
</dbReference>
<dbReference type="EC" id="2.10.1.1" evidence="11"/>
<comment type="similarity">
    <text evidence="4 11">Belongs to the MoeA family.</text>
</comment>
<comment type="pathway">
    <text evidence="3 11">Cofactor biosynthesis; molybdopterin biosynthesis.</text>
</comment>
<evidence type="ECO:0000256" key="3">
    <source>
        <dbReference type="ARBA" id="ARBA00005046"/>
    </source>
</evidence>
<keyword evidence="14" id="KW-1185">Reference proteome</keyword>
<sequence>MSQSSTPHRPKYYGSSLLLDEAIEIIRARIDPLREQETVLLTEAAGRILGESVVAHAPVPAEPRSAMDGYALRADDLPRMRQSGLPVCGTAHAGHPYRGYVREGCCIRIMTGAVLPDGTDTVVLQEDTQPVDDGIRLIEGGYQRGKNVRQPGEDIAMGQILFEAGRRLRAADIGVLASLGRVHVQVQRRLRVALFTTGDELKPVGSVLASGQIFDSNRYTLTALLARDGCELIDLGIVPDDLAQTRQALRTAASVADIALSTAGVSVGDADLVKEAVGSLGEVELWGVALKMGRPLVFGHLGQCWFFGLAGNPVSAMINYLEIVRPIILHLAGAGQIRAFRYQATLGEALTMNAYREEYRRAVLRVDPDGIQRVYSVSQQGSAVLTSMSRADCLLVVPRGEGVMDRGSPVWIEPVDF</sequence>
<evidence type="ECO:0000313" key="14">
    <source>
        <dbReference type="Proteomes" id="UP000078596"/>
    </source>
</evidence>
<dbReference type="GO" id="GO:0006777">
    <property type="term" value="P:Mo-molybdopterin cofactor biosynthetic process"/>
    <property type="evidence" value="ECO:0007669"/>
    <property type="project" value="UniProtKB-UniRule"/>
</dbReference>
<evidence type="ECO:0000256" key="4">
    <source>
        <dbReference type="ARBA" id="ARBA00010763"/>
    </source>
</evidence>
<dbReference type="Gene3D" id="3.40.980.10">
    <property type="entry name" value="MoaB/Mog-like domain"/>
    <property type="match status" value="1"/>
</dbReference>
<dbReference type="KEGG" id="haz:A9404_01000"/>
<evidence type="ECO:0000256" key="10">
    <source>
        <dbReference type="ARBA" id="ARBA00047317"/>
    </source>
</evidence>
<dbReference type="NCBIfam" id="NF045515">
    <property type="entry name" value="Glp_gephyrin"/>
    <property type="match status" value="1"/>
</dbReference>
<evidence type="ECO:0000256" key="9">
    <source>
        <dbReference type="ARBA" id="ARBA00023150"/>
    </source>
</evidence>
<dbReference type="FunFam" id="3.40.980.10:FF:000004">
    <property type="entry name" value="Molybdopterin molybdenumtransferase"/>
    <property type="match status" value="1"/>
</dbReference>
<dbReference type="CDD" id="cd00887">
    <property type="entry name" value="MoeA"/>
    <property type="match status" value="1"/>
</dbReference>
<dbReference type="Gene3D" id="2.40.340.10">
    <property type="entry name" value="MoeA, C-terminal, domain IV"/>
    <property type="match status" value="1"/>
</dbReference>
<evidence type="ECO:0000256" key="11">
    <source>
        <dbReference type="RuleBase" id="RU365090"/>
    </source>
</evidence>
<dbReference type="InterPro" id="IPR001453">
    <property type="entry name" value="MoaB/Mog_dom"/>
</dbReference>
<dbReference type="InterPro" id="IPR036688">
    <property type="entry name" value="MoeA_C_domain_IV_sf"/>
</dbReference>
<dbReference type="InterPro" id="IPR036135">
    <property type="entry name" value="MoeA_linker/N_sf"/>
</dbReference>
<protein>
    <recommendedName>
        <fullName evidence="11">Molybdopterin molybdenumtransferase</fullName>
        <ecNumber evidence="11">2.10.1.1</ecNumber>
    </recommendedName>
</protein>
<dbReference type="InterPro" id="IPR005111">
    <property type="entry name" value="MoeA_C_domain_IV"/>
</dbReference>
<dbReference type="GO" id="GO:0061599">
    <property type="term" value="F:molybdopterin molybdotransferase activity"/>
    <property type="evidence" value="ECO:0007669"/>
    <property type="project" value="UniProtKB-UniRule"/>
</dbReference>
<evidence type="ECO:0000256" key="2">
    <source>
        <dbReference type="ARBA" id="ARBA00002901"/>
    </source>
</evidence>
<proteinExistence type="inferred from homology"/>
<dbReference type="InterPro" id="IPR036425">
    <property type="entry name" value="MoaB/Mog-like_dom_sf"/>
</dbReference>
<keyword evidence="9 11" id="KW-0501">Molybdenum cofactor biosynthesis</keyword>
<accession>A0A191ZE45</accession>
<dbReference type="STRING" id="1860122.A9404_01000"/>
<comment type="cofactor">
    <cofactor evidence="1 11">
        <name>Mg(2+)</name>
        <dbReference type="ChEBI" id="CHEBI:18420"/>
    </cofactor>
</comment>
<evidence type="ECO:0000256" key="5">
    <source>
        <dbReference type="ARBA" id="ARBA00022505"/>
    </source>
</evidence>
<dbReference type="Pfam" id="PF00994">
    <property type="entry name" value="MoCF_biosynth"/>
    <property type="match status" value="1"/>
</dbReference>
<reference evidence="13 14" key="1">
    <citation type="submission" date="2016-06" db="EMBL/GenBank/DDBJ databases">
        <title>Insight into the functional genes involving in sulfur oxidation in Pearl River water.</title>
        <authorList>
            <person name="Luo J."/>
            <person name="Tan X."/>
            <person name="Lin W."/>
        </authorList>
    </citation>
    <scope>NUCLEOTIDE SEQUENCE [LARGE SCALE GENOMIC DNA]</scope>
    <source>
        <strain evidence="13 14">LS2</strain>
    </source>
</reference>
<dbReference type="SUPFAM" id="SSF53218">
    <property type="entry name" value="Molybdenum cofactor biosynthesis proteins"/>
    <property type="match status" value="1"/>
</dbReference>
<dbReference type="EMBL" id="CP016027">
    <property type="protein sequence ID" value="ANJ66139.1"/>
    <property type="molecule type" value="Genomic_DNA"/>
</dbReference>
<evidence type="ECO:0000256" key="7">
    <source>
        <dbReference type="ARBA" id="ARBA00022723"/>
    </source>
</evidence>
<dbReference type="Gene3D" id="3.90.105.10">
    <property type="entry name" value="Molybdopterin biosynthesis moea protein, domain 2"/>
    <property type="match status" value="1"/>
</dbReference>
<evidence type="ECO:0000259" key="12">
    <source>
        <dbReference type="SMART" id="SM00852"/>
    </source>
</evidence>
<dbReference type="Gene3D" id="2.170.190.11">
    <property type="entry name" value="Molybdopterin biosynthesis moea protein, domain 3"/>
    <property type="match status" value="1"/>
</dbReference>
<gene>
    <name evidence="13" type="ORF">A9404_01000</name>
</gene>
<dbReference type="AlphaFoldDB" id="A0A191ZE45"/>
<dbReference type="SUPFAM" id="SSF63867">
    <property type="entry name" value="MoeA C-terminal domain-like"/>
    <property type="match status" value="1"/>
</dbReference>
<keyword evidence="8 11" id="KW-0460">Magnesium</keyword>
<comment type="function">
    <text evidence="2 11">Catalyzes the insertion of molybdate into adenylated molybdopterin with the concomitant release of AMP.</text>
</comment>
<dbReference type="InterPro" id="IPR038987">
    <property type="entry name" value="MoeA-like"/>
</dbReference>